<dbReference type="SUPFAM" id="SSF53474">
    <property type="entry name" value="alpha/beta-Hydrolases"/>
    <property type="match status" value="1"/>
</dbReference>
<keyword evidence="4" id="KW-1185">Reference proteome</keyword>
<dbReference type="GO" id="GO:0004185">
    <property type="term" value="F:serine-type carboxypeptidase activity"/>
    <property type="evidence" value="ECO:0007669"/>
    <property type="project" value="InterPro"/>
</dbReference>
<dbReference type="GO" id="GO:0006508">
    <property type="term" value="P:proteolysis"/>
    <property type="evidence" value="ECO:0007669"/>
    <property type="project" value="InterPro"/>
</dbReference>
<evidence type="ECO:0000256" key="2">
    <source>
        <dbReference type="SAM" id="MobiDB-lite"/>
    </source>
</evidence>
<name>A0A024FXT3_9STRA</name>
<comment type="caution">
    <text evidence="3">The sequence shown here is derived from an EMBL/GenBank/DDBJ whole genome shotgun (WGS) entry which is preliminary data.</text>
</comment>
<protein>
    <submittedName>
        <fullName evidence="3">Uncharacterized protein</fullName>
    </submittedName>
</protein>
<reference evidence="3 4" key="1">
    <citation type="submission" date="2012-05" db="EMBL/GenBank/DDBJ databases">
        <title>Recombination and specialization in a pathogen metapopulation.</title>
        <authorList>
            <person name="Gardiner A."/>
            <person name="Kemen E."/>
            <person name="Schultz-Larsen T."/>
            <person name="MacLean D."/>
            <person name="Van Oosterhout C."/>
            <person name="Jones J.D.G."/>
        </authorList>
    </citation>
    <scope>NUCLEOTIDE SEQUENCE [LARGE SCALE GENOMIC DNA]</scope>
    <source>
        <strain evidence="3 4">Ac Nc2</strain>
    </source>
</reference>
<gene>
    <name evidence="3" type="ORF">BN9_000190</name>
</gene>
<feature type="compositionally biased region" description="Low complexity" evidence="2">
    <location>
        <begin position="194"/>
        <end position="204"/>
    </location>
</feature>
<dbReference type="InterPro" id="IPR029058">
    <property type="entry name" value="AB_hydrolase_fold"/>
</dbReference>
<evidence type="ECO:0000313" key="4">
    <source>
        <dbReference type="Proteomes" id="UP000053237"/>
    </source>
</evidence>
<dbReference type="Gene3D" id="1.10.287.410">
    <property type="match status" value="1"/>
</dbReference>
<evidence type="ECO:0000256" key="1">
    <source>
        <dbReference type="ARBA" id="ARBA00009431"/>
    </source>
</evidence>
<accession>A0A024FXT3</accession>
<dbReference type="AlphaFoldDB" id="A0A024FXT3"/>
<dbReference type="Pfam" id="PF00450">
    <property type="entry name" value="Peptidase_S10"/>
    <property type="match status" value="1"/>
</dbReference>
<dbReference type="Gene3D" id="3.40.50.1820">
    <property type="entry name" value="alpha/beta hydrolase"/>
    <property type="match status" value="1"/>
</dbReference>
<feature type="region of interest" description="Disordered" evidence="2">
    <location>
        <begin position="185"/>
        <end position="209"/>
    </location>
</feature>
<sequence length="264" mass="29992">MTSEHRNCADATVCSEAENKVWQAITKSGKNYYDLRRTCSIEDSSGLCYEFDALQSLMNKPSVRTYFRSNGAQTWRVCNEEVYRDGASADFFQESEYEVAHLLNSGVRVLVYAGDADAVCNWVAQYNWTQNLEWKHSDSFRRSRTNNWMIDGAIAGTFRSSYNLTFVRVKNAGHVSDAYQKRMYPNHSMIDGPSRSTQSSTTSSGELHHGFRSEQSIKTVVFNQKVHNGCYPKQTSHRLDNYTIAKSVHATHNKTALESSTKKS</sequence>
<organism evidence="3 4">
    <name type="scientific">Albugo candida</name>
    <dbReference type="NCBI Taxonomy" id="65357"/>
    <lineage>
        <taxon>Eukaryota</taxon>
        <taxon>Sar</taxon>
        <taxon>Stramenopiles</taxon>
        <taxon>Oomycota</taxon>
        <taxon>Peronosporomycetes</taxon>
        <taxon>Albuginales</taxon>
        <taxon>Albuginaceae</taxon>
        <taxon>Albugo</taxon>
    </lineage>
</organism>
<comment type="similarity">
    <text evidence="1">Belongs to the peptidase S10 family.</text>
</comment>
<dbReference type="OrthoDB" id="443318at2759"/>
<dbReference type="EMBL" id="CAIX01000001">
    <property type="protein sequence ID" value="CCI39236.1"/>
    <property type="molecule type" value="Genomic_DNA"/>
</dbReference>
<dbReference type="InParanoid" id="A0A024FXT3"/>
<dbReference type="Proteomes" id="UP000053237">
    <property type="component" value="Unassembled WGS sequence"/>
</dbReference>
<proteinExistence type="inferred from homology"/>
<dbReference type="InterPro" id="IPR001563">
    <property type="entry name" value="Peptidase_S10"/>
</dbReference>
<evidence type="ECO:0000313" key="3">
    <source>
        <dbReference type="EMBL" id="CCI39236.1"/>
    </source>
</evidence>
<dbReference type="STRING" id="65357.A0A024FXT3"/>